<keyword evidence="1" id="KW-0547">Nucleotide-binding</keyword>
<dbReference type="NCBIfam" id="NF040713">
    <property type="entry name" value="ZapE"/>
    <property type="match status" value="1"/>
</dbReference>
<evidence type="ECO:0000313" key="4">
    <source>
        <dbReference type="Proteomes" id="UP000509549"/>
    </source>
</evidence>
<keyword evidence="3" id="KW-0131">Cell cycle</keyword>
<dbReference type="Gene3D" id="3.40.50.300">
    <property type="entry name" value="P-loop containing nucleotide triphosphate hydrolases"/>
    <property type="match status" value="1"/>
</dbReference>
<dbReference type="PANTHER" id="PTHR12169">
    <property type="entry name" value="ATPASE N2B"/>
    <property type="match status" value="1"/>
</dbReference>
<keyword evidence="3" id="KW-0132">Cell division</keyword>
<dbReference type="EMBL" id="LR794158">
    <property type="protein sequence ID" value="CAB3976469.1"/>
    <property type="molecule type" value="Genomic_DNA"/>
</dbReference>
<dbReference type="GO" id="GO:0032153">
    <property type="term" value="C:cell division site"/>
    <property type="evidence" value="ECO:0007669"/>
    <property type="project" value="TreeGrafter"/>
</dbReference>
<keyword evidence="4" id="KW-1185">Reference proteome</keyword>
<dbReference type="RefSeq" id="WP_206752496.1">
    <property type="nucleotide sequence ID" value="NZ_LR794158.1"/>
</dbReference>
<name>A0A6J5JZF1_9GAMM</name>
<protein>
    <submittedName>
        <fullName evidence="3">Cell division protein ZapE</fullName>
    </submittedName>
</protein>
<dbReference type="GO" id="GO:0005737">
    <property type="term" value="C:cytoplasm"/>
    <property type="evidence" value="ECO:0007669"/>
    <property type="project" value="TreeGrafter"/>
</dbReference>
<organism evidence="3 4">
    <name type="scientific">Candidatus Azoamicus ciliaticola</name>
    <dbReference type="NCBI Taxonomy" id="2652803"/>
    <lineage>
        <taxon>Bacteria</taxon>
        <taxon>Pseudomonadati</taxon>
        <taxon>Pseudomonadota</taxon>
        <taxon>Gammaproteobacteria</taxon>
        <taxon>Candidatus Azoamicaceae</taxon>
        <taxon>Candidatus Azoamicus</taxon>
    </lineage>
</organism>
<evidence type="ECO:0000256" key="2">
    <source>
        <dbReference type="ARBA" id="ARBA00022840"/>
    </source>
</evidence>
<proteinExistence type="predicted"/>
<dbReference type="GO" id="GO:0016887">
    <property type="term" value="F:ATP hydrolysis activity"/>
    <property type="evidence" value="ECO:0007669"/>
    <property type="project" value="InterPro"/>
</dbReference>
<dbReference type="PANTHER" id="PTHR12169:SF6">
    <property type="entry name" value="AFG1-LIKE ATPASE"/>
    <property type="match status" value="1"/>
</dbReference>
<accession>A0A6J5JZF1</accession>
<dbReference type="GO" id="GO:0051301">
    <property type="term" value="P:cell division"/>
    <property type="evidence" value="ECO:0007669"/>
    <property type="project" value="UniProtKB-KW"/>
</dbReference>
<dbReference type="GO" id="GO:0005524">
    <property type="term" value="F:ATP binding"/>
    <property type="evidence" value="ECO:0007669"/>
    <property type="project" value="UniProtKB-KW"/>
</dbReference>
<evidence type="ECO:0000256" key="1">
    <source>
        <dbReference type="ARBA" id="ARBA00022741"/>
    </source>
</evidence>
<keyword evidence="2" id="KW-0067">ATP-binding</keyword>
<dbReference type="KEGG" id="acil:ESZ_00279"/>
<evidence type="ECO:0000313" key="3">
    <source>
        <dbReference type="EMBL" id="CAB3976469.1"/>
    </source>
</evidence>
<dbReference type="InterPro" id="IPR005654">
    <property type="entry name" value="ATPase_AFG1-like"/>
</dbReference>
<reference evidence="3 4" key="1">
    <citation type="submission" date="2020-04" db="EMBL/GenBank/DDBJ databases">
        <authorList>
            <person name="Graf S J."/>
        </authorList>
    </citation>
    <scope>NUCLEOTIDE SEQUENCE [LARGE SCALE GENOMIC DNA]</scope>
    <source>
        <strain evidence="3">1</strain>
    </source>
</reference>
<gene>
    <name evidence="3" type="primary">zapE</name>
    <name evidence="3" type="ORF">ESZ_00279</name>
</gene>
<dbReference type="SUPFAM" id="SSF52540">
    <property type="entry name" value="P-loop containing nucleoside triphosphate hydrolases"/>
    <property type="match status" value="1"/>
</dbReference>
<dbReference type="Pfam" id="PF03969">
    <property type="entry name" value="AFG1_ATPase"/>
    <property type="match status" value="1"/>
</dbReference>
<dbReference type="AlphaFoldDB" id="A0A6J5JZF1"/>
<dbReference type="Proteomes" id="UP000509549">
    <property type="component" value="Chromosome"/>
</dbReference>
<sequence>MANLIDLYRSNLNDRKILYDKSQEAVVLELNDLFERLILKQSQRDSIFFSEVFSFFKKDANLGLYIWGDVGRGKTYLVDLFFNSLPFDKKGRFHFHHFMKLIHDKLKNYSGEKDPLKVLAKFMQKEYVVVCLDEFFVKDIGDAMNLARLFHYLFDFGVFFIMTSNVIPSRLYEGGLQRQKFLPTIVLLEKFLKVVCVNSDVDYRFMYLSSERLFFYSLCFSTFKSMKNLFLNIAKSLPNKKFFLTINDRKIFSHYIADNIIWFDFKVICGFGRSHLDYCEIATLFKIVFISGIKKINDEDEARRFIALIDEFYDRKINVVMSFECLVLDLYKGELLKFDFKRTISRLNEMSTKNYLKDLS</sequence>
<dbReference type="InterPro" id="IPR027417">
    <property type="entry name" value="P-loop_NTPase"/>
</dbReference>